<reference evidence="3 4" key="1">
    <citation type="journal article" date="2015" name="Int. J. Syst. Evol. Microbiol.">
        <title>Micromonospora costi sp. nov., isolated from a leaf of Costus speciosus.</title>
        <authorList>
            <person name="Thawai C."/>
        </authorList>
    </citation>
    <scope>NUCLEOTIDE SEQUENCE [LARGE SCALE GENOMIC DNA]</scope>
    <source>
        <strain evidence="3 4">CS1-12</strain>
    </source>
</reference>
<evidence type="ECO:0000256" key="2">
    <source>
        <dbReference type="SAM" id="Phobius"/>
    </source>
</evidence>
<protein>
    <submittedName>
        <fullName evidence="3">Uncharacterized protein</fullName>
    </submittedName>
</protein>
<feature type="transmembrane region" description="Helical" evidence="2">
    <location>
        <begin position="12"/>
        <end position="38"/>
    </location>
</feature>
<dbReference type="EMBL" id="RBAN01000002">
    <property type="protein sequence ID" value="RKN55967.1"/>
    <property type="molecule type" value="Genomic_DNA"/>
</dbReference>
<dbReference type="RefSeq" id="WP_120780150.1">
    <property type="nucleotide sequence ID" value="NZ_JBHLUP010000002.1"/>
</dbReference>
<dbReference type="AlphaFoldDB" id="A0A3B0AA81"/>
<keyword evidence="2" id="KW-0472">Membrane</keyword>
<keyword evidence="4" id="KW-1185">Reference proteome</keyword>
<organism evidence="3 4">
    <name type="scientific">Micromonospora costi</name>
    <dbReference type="NCBI Taxonomy" id="1530042"/>
    <lineage>
        <taxon>Bacteria</taxon>
        <taxon>Bacillati</taxon>
        <taxon>Actinomycetota</taxon>
        <taxon>Actinomycetes</taxon>
        <taxon>Micromonosporales</taxon>
        <taxon>Micromonosporaceae</taxon>
        <taxon>Micromonospora</taxon>
    </lineage>
</organism>
<name>A0A3B0AA81_9ACTN</name>
<sequence>MDVFVTDSARDFWDWVTVGGGVLFGLASVVVGILAVILARKANMAAERANAEASKARAAVAIERRRTFELEILRDLLEALDQPTWLGEVIEFRRSFEGTFGARLSLLPVDELPAWRAVVAIRKMEGLVDLVGRTAEDEEALEQNRTLGVRFAPPSLRGRLRSRLRLDVEEAVERRMVERDD</sequence>
<gene>
    <name evidence="3" type="ORF">D7193_15385</name>
</gene>
<feature type="coiled-coil region" evidence="1">
    <location>
        <begin position="39"/>
        <end position="66"/>
    </location>
</feature>
<accession>A0A3B0AA81</accession>
<comment type="caution">
    <text evidence="3">The sequence shown here is derived from an EMBL/GenBank/DDBJ whole genome shotgun (WGS) entry which is preliminary data.</text>
</comment>
<keyword evidence="1" id="KW-0175">Coiled coil</keyword>
<proteinExistence type="predicted"/>
<keyword evidence="2" id="KW-1133">Transmembrane helix</keyword>
<dbReference type="Proteomes" id="UP000279968">
    <property type="component" value="Unassembled WGS sequence"/>
</dbReference>
<evidence type="ECO:0000313" key="4">
    <source>
        <dbReference type="Proteomes" id="UP000279968"/>
    </source>
</evidence>
<evidence type="ECO:0000256" key="1">
    <source>
        <dbReference type="SAM" id="Coils"/>
    </source>
</evidence>
<evidence type="ECO:0000313" key="3">
    <source>
        <dbReference type="EMBL" id="RKN55967.1"/>
    </source>
</evidence>
<keyword evidence="2" id="KW-0812">Transmembrane</keyword>